<organism evidence="1 2">
    <name type="scientific">Streptomyces subrutilus</name>
    <dbReference type="NCBI Taxonomy" id="36818"/>
    <lineage>
        <taxon>Bacteria</taxon>
        <taxon>Bacillati</taxon>
        <taxon>Actinomycetota</taxon>
        <taxon>Actinomycetes</taxon>
        <taxon>Kitasatosporales</taxon>
        <taxon>Streptomycetaceae</taxon>
        <taxon>Streptomyces</taxon>
    </lineage>
</organism>
<dbReference type="Proteomes" id="UP000095705">
    <property type="component" value="Unassembled WGS sequence"/>
</dbReference>
<dbReference type="EMBL" id="MEHK01000001">
    <property type="protein sequence ID" value="OEJ35208.1"/>
    <property type="molecule type" value="Genomic_DNA"/>
</dbReference>
<sequence length="319" mass="33975">MSAPRTWLITIAALCGALLSLCVVLALVSARSGGAPPTAPGPRPSPSDDLEQRISRFTAGFGQRGGYRTPTDRERRAFTGAVTHLLDGDPEAARAGLTEIDFTLRTVTDAASGRRYAEVADAASESGHTTRGWGRVYVDLDGPARWSVQVPHPVADARTELLGARVLRGATGGVLVLAGAHRDAGEDGAADVAHREDSVFHAVVDELTRRNLPGVQLHGFADESFRGRDAVVSTGRGDSAVADAEQLTAALRRDGLDVCTAYSAPCKLAGRENEQGRTAADRRSRFLHVELNKTVRGDDARLHRAAASITTLTERWSRP</sequence>
<evidence type="ECO:0000313" key="1">
    <source>
        <dbReference type="EMBL" id="OEJ35208.1"/>
    </source>
</evidence>
<proteinExistence type="predicted"/>
<name>A0A1E5PZY4_9ACTN</name>
<protein>
    <submittedName>
        <fullName evidence="1">Uncharacterized protein</fullName>
    </submittedName>
</protein>
<accession>A0A1E5PZY4</accession>
<dbReference type="AlphaFoldDB" id="A0A1E5PZY4"/>
<comment type="caution">
    <text evidence="1">The sequence shown here is derived from an EMBL/GenBank/DDBJ whole genome shotgun (WGS) entry which is preliminary data.</text>
</comment>
<gene>
    <name evidence="1" type="ORF">BGK67_31345</name>
</gene>
<evidence type="ECO:0000313" key="2">
    <source>
        <dbReference type="Proteomes" id="UP000095705"/>
    </source>
</evidence>
<reference evidence="1 2" key="1">
    <citation type="submission" date="2016-08" db="EMBL/GenBank/DDBJ databases">
        <title>The complete genome of Streptomyces subrutilus 10-1-1.</title>
        <authorList>
            <person name="Chen X."/>
        </authorList>
    </citation>
    <scope>NUCLEOTIDE SEQUENCE [LARGE SCALE GENOMIC DNA]</scope>
    <source>
        <strain evidence="1 2">10-1-1</strain>
    </source>
</reference>
<keyword evidence="2" id="KW-1185">Reference proteome</keyword>
<dbReference type="STRING" id="36818.BGK67_31345"/>